<feature type="compositionally biased region" description="Acidic residues" evidence="1">
    <location>
        <begin position="386"/>
        <end position="401"/>
    </location>
</feature>
<feature type="compositionally biased region" description="Basic and acidic residues" evidence="1">
    <location>
        <begin position="402"/>
        <end position="413"/>
    </location>
</feature>
<keyword evidence="2" id="KW-0472">Membrane</keyword>
<feature type="compositionally biased region" description="Basic residues" evidence="1">
    <location>
        <begin position="280"/>
        <end position="290"/>
    </location>
</feature>
<feature type="compositionally biased region" description="Basic residues" evidence="1">
    <location>
        <begin position="21"/>
        <end position="31"/>
    </location>
</feature>
<keyword evidence="2" id="KW-1133">Transmembrane helix</keyword>
<keyword evidence="4" id="KW-1185">Reference proteome</keyword>
<dbReference type="EMBL" id="QXGL01000009">
    <property type="protein sequence ID" value="RSX51061.1"/>
    <property type="molecule type" value="Genomic_DNA"/>
</dbReference>
<evidence type="ECO:0000256" key="1">
    <source>
        <dbReference type="SAM" id="MobiDB-lite"/>
    </source>
</evidence>
<proteinExistence type="predicted"/>
<evidence type="ECO:0000256" key="2">
    <source>
        <dbReference type="SAM" id="Phobius"/>
    </source>
</evidence>
<accession>A0A430FE57</accession>
<dbReference type="AlphaFoldDB" id="A0A430FE57"/>
<name>A0A430FE57_9BIFI</name>
<evidence type="ECO:0008006" key="5">
    <source>
        <dbReference type="Google" id="ProtNLM"/>
    </source>
</evidence>
<reference evidence="3 4" key="1">
    <citation type="submission" date="2018-09" db="EMBL/GenBank/DDBJ databases">
        <title>Characterization of the phylogenetic diversity of five novel species belonging to the genus Bifidobacterium.</title>
        <authorList>
            <person name="Lugli G.A."/>
            <person name="Duranti S."/>
            <person name="Milani C."/>
        </authorList>
    </citation>
    <scope>NUCLEOTIDE SEQUENCE [LARGE SCALE GENOMIC DNA]</scope>
    <source>
        <strain evidence="3 4">2034B</strain>
    </source>
</reference>
<feature type="transmembrane region" description="Helical" evidence="2">
    <location>
        <begin position="40"/>
        <end position="58"/>
    </location>
</feature>
<sequence>MQCRIVSVMTVEEPKQTEHKSRGRKKAAGPTRHARIMRGIVTPIFGLLAVACIFLGVLNATTWKPSSQITAQAQVSGTRYIITDPGVLPLVDHRVTLTVEGGANSSDGTCIALGSSKDANGWLAGHAYTRVTGMNDWKTLATSRNNPRGTKAESLDDVAFKNSDMWTKVTCGASKATVTTTVSENASTVAIIDLGGTSKATVRLHWVRHKLPDFAMPFYFAGGLLAVLAVFSASVFAMPPHKRRKRVVSSTAQRETEEVTISEALTGSMASLKSAVSYRPKSKRRRHAAHRAGGTGSANAERLERMSRNESATSEEPIVVDPAARNLVADQQSGQSSSHTAPSEQSQSTSDAAQSSAQEPAAYDDSVTSVISMSELEAYFARLSQEVDEENAQSAADGDDQHDEHDSKPGEGR</sequence>
<feature type="region of interest" description="Disordered" evidence="1">
    <location>
        <begin position="9"/>
        <end position="31"/>
    </location>
</feature>
<feature type="region of interest" description="Disordered" evidence="1">
    <location>
        <begin position="275"/>
        <end position="368"/>
    </location>
</feature>
<dbReference type="Proteomes" id="UP000287533">
    <property type="component" value="Unassembled WGS sequence"/>
</dbReference>
<feature type="region of interest" description="Disordered" evidence="1">
    <location>
        <begin position="382"/>
        <end position="413"/>
    </location>
</feature>
<protein>
    <recommendedName>
        <fullName evidence="5">GTPase</fullName>
    </recommendedName>
</protein>
<keyword evidence="2" id="KW-0812">Transmembrane</keyword>
<gene>
    <name evidence="3" type="ORF">D2E25_1909</name>
</gene>
<evidence type="ECO:0000313" key="4">
    <source>
        <dbReference type="Proteomes" id="UP000287533"/>
    </source>
</evidence>
<feature type="compositionally biased region" description="Low complexity" evidence="1">
    <location>
        <begin position="343"/>
        <end position="358"/>
    </location>
</feature>
<feature type="transmembrane region" description="Helical" evidence="2">
    <location>
        <begin position="218"/>
        <end position="237"/>
    </location>
</feature>
<feature type="compositionally biased region" description="Polar residues" evidence="1">
    <location>
        <begin position="329"/>
        <end position="342"/>
    </location>
</feature>
<organism evidence="3 4">
    <name type="scientific">Bifidobacterium goeldii</name>
    <dbReference type="NCBI Taxonomy" id="2306975"/>
    <lineage>
        <taxon>Bacteria</taxon>
        <taxon>Bacillati</taxon>
        <taxon>Actinomycetota</taxon>
        <taxon>Actinomycetes</taxon>
        <taxon>Bifidobacteriales</taxon>
        <taxon>Bifidobacteriaceae</taxon>
        <taxon>Bifidobacterium</taxon>
    </lineage>
</organism>
<evidence type="ECO:0000313" key="3">
    <source>
        <dbReference type="EMBL" id="RSX51061.1"/>
    </source>
</evidence>
<comment type="caution">
    <text evidence="3">The sequence shown here is derived from an EMBL/GenBank/DDBJ whole genome shotgun (WGS) entry which is preliminary data.</text>
</comment>